<comment type="caution">
    <text evidence="2">The sequence shown here is derived from an EMBL/GenBank/DDBJ whole genome shotgun (WGS) entry which is preliminary data.</text>
</comment>
<dbReference type="InterPro" id="IPR013103">
    <property type="entry name" value="RVT_2"/>
</dbReference>
<accession>A0A834W925</accession>
<dbReference type="OrthoDB" id="414945at2759"/>
<reference evidence="2" key="1">
    <citation type="submission" date="2020-09" db="EMBL/GenBank/DDBJ databases">
        <title>Genome-Enabled Discovery of Anthraquinone Biosynthesis in Senna tora.</title>
        <authorList>
            <person name="Kang S.-H."/>
            <person name="Pandey R.P."/>
            <person name="Lee C.-M."/>
            <person name="Sim J.-S."/>
            <person name="Jeong J.-T."/>
            <person name="Choi B.-S."/>
            <person name="Jung M."/>
            <person name="Ginzburg D."/>
            <person name="Zhao K."/>
            <person name="Won S.Y."/>
            <person name="Oh T.-J."/>
            <person name="Yu Y."/>
            <person name="Kim N.-H."/>
            <person name="Lee O.R."/>
            <person name="Lee T.-H."/>
            <person name="Bashyal P."/>
            <person name="Kim T.-S."/>
            <person name="Lee W.-H."/>
            <person name="Kawkins C."/>
            <person name="Kim C.-K."/>
            <person name="Kim J.S."/>
            <person name="Ahn B.O."/>
            <person name="Rhee S.Y."/>
            <person name="Sohng J.K."/>
        </authorList>
    </citation>
    <scope>NUCLEOTIDE SEQUENCE</scope>
    <source>
        <tissue evidence="2">Leaf</tissue>
    </source>
</reference>
<keyword evidence="3" id="KW-1185">Reference proteome</keyword>
<gene>
    <name evidence="2" type="ORF">G2W53_035262</name>
</gene>
<dbReference type="PANTHER" id="PTHR11439:SF467">
    <property type="entry name" value="INTEGRASE CATALYTIC DOMAIN-CONTAINING PROTEIN"/>
    <property type="match status" value="1"/>
</dbReference>
<dbReference type="Pfam" id="PF07727">
    <property type="entry name" value="RVT_2"/>
    <property type="match status" value="1"/>
</dbReference>
<sequence>MALSLLAHASLPLKFWDEAVLTSVYLINRLPTPVLCTSTPLQVLSVIFDETSLPFKTSKSSSFVSPESVSSSLSLPLVLTPIDSSITRTQNLPNINVQTNVLDGEHRVSSAGTFAVVVPSSELVAVVHNSETSPSELVAEMSTEPVAEVPTVVNRHSMVTRSKVAKCDHSLFIKFFGKLVLFVLVYVDDVIVTGNSVEAIMNFVKTLNSKFSLKDLGPLHYFLGIQAQSLSDGGLLLTQTKYIKDLLLKVEMAGASPQKTPLTSSLRLSFHGSEVFEDPQKYRSVVGALQYVTITRPDLSFSVNKVCQFMHEPKLVHWQAVKKILRRFSEARIHGKGIIYQMDNHNYILKSQKYLVDPSDTCQGYSLSIMRLKVGRKKGRYVRERMRQPSPDKHIYKKLNTKGHQVSLYKFLDS</sequence>
<evidence type="ECO:0000313" key="3">
    <source>
        <dbReference type="Proteomes" id="UP000634136"/>
    </source>
</evidence>
<dbReference type="PANTHER" id="PTHR11439">
    <property type="entry name" value="GAG-POL-RELATED RETROTRANSPOSON"/>
    <property type="match status" value="1"/>
</dbReference>
<protein>
    <submittedName>
        <fullName evidence="2">Retrovirus-related Pol polyprotein from transposon TNT 1-94</fullName>
    </submittedName>
</protein>
<dbReference type="InterPro" id="IPR043502">
    <property type="entry name" value="DNA/RNA_pol_sf"/>
</dbReference>
<name>A0A834W925_9FABA</name>
<proteinExistence type="predicted"/>
<dbReference type="SUPFAM" id="SSF56672">
    <property type="entry name" value="DNA/RNA polymerases"/>
    <property type="match status" value="1"/>
</dbReference>
<evidence type="ECO:0000313" key="2">
    <source>
        <dbReference type="EMBL" id="KAF7808519.1"/>
    </source>
</evidence>
<dbReference type="EMBL" id="JAAIUW010000011">
    <property type="protein sequence ID" value="KAF7808519.1"/>
    <property type="molecule type" value="Genomic_DNA"/>
</dbReference>
<dbReference type="Proteomes" id="UP000634136">
    <property type="component" value="Unassembled WGS sequence"/>
</dbReference>
<feature type="domain" description="Reverse transcriptase Ty1/copia-type" evidence="1">
    <location>
        <begin position="163"/>
        <end position="262"/>
    </location>
</feature>
<organism evidence="2 3">
    <name type="scientific">Senna tora</name>
    <dbReference type="NCBI Taxonomy" id="362788"/>
    <lineage>
        <taxon>Eukaryota</taxon>
        <taxon>Viridiplantae</taxon>
        <taxon>Streptophyta</taxon>
        <taxon>Embryophyta</taxon>
        <taxon>Tracheophyta</taxon>
        <taxon>Spermatophyta</taxon>
        <taxon>Magnoliopsida</taxon>
        <taxon>eudicotyledons</taxon>
        <taxon>Gunneridae</taxon>
        <taxon>Pentapetalae</taxon>
        <taxon>rosids</taxon>
        <taxon>fabids</taxon>
        <taxon>Fabales</taxon>
        <taxon>Fabaceae</taxon>
        <taxon>Caesalpinioideae</taxon>
        <taxon>Cassia clade</taxon>
        <taxon>Senna</taxon>
    </lineage>
</organism>
<dbReference type="AlphaFoldDB" id="A0A834W925"/>
<evidence type="ECO:0000259" key="1">
    <source>
        <dbReference type="Pfam" id="PF07727"/>
    </source>
</evidence>